<dbReference type="InterPro" id="IPR011051">
    <property type="entry name" value="RmlC_Cupin_sf"/>
</dbReference>
<evidence type="ECO:0000259" key="1">
    <source>
        <dbReference type="Pfam" id="PF07883"/>
    </source>
</evidence>
<dbReference type="Proteomes" id="UP000509626">
    <property type="component" value="Chromosome"/>
</dbReference>
<evidence type="ECO:0000313" key="3">
    <source>
        <dbReference type="Proteomes" id="UP000509626"/>
    </source>
</evidence>
<dbReference type="OrthoDB" id="305577at2157"/>
<organism evidence="2 3">
    <name type="scientific">Halorarum salinum</name>
    <dbReference type="NCBI Taxonomy" id="2743089"/>
    <lineage>
        <taxon>Archaea</taxon>
        <taxon>Methanobacteriati</taxon>
        <taxon>Methanobacteriota</taxon>
        <taxon>Stenosarchaea group</taxon>
        <taxon>Halobacteria</taxon>
        <taxon>Halobacteriales</taxon>
        <taxon>Haloferacaceae</taxon>
        <taxon>Halorarum</taxon>
    </lineage>
</organism>
<dbReference type="AlphaFoldDB" id="A0A7D5LDI6"/>
<keyword evidence="3" id="KW-1185">Reference proteome</keyword>
<evidence type="ECO:0000313" key="2">
    <source>
        <dbReference type="EMBL" id="QLG64111.1"/>
    </source>
</evidence>
<dbReference type="InterPro" id="IPR013096">
    <property type="entry name" value="Cupin_2"/>
</dbReference>
<dbReference type="Gene3D" id="2.60.120.10">
    <property type="entry name" value="Jelly Rolls"/>
    <property type="match status" value="1"/>
</dbReference>
<proteinExistence type="predicted"/>
<sequence>MHFLRDALDCERLGLTVVEGDGEWSGMEHDHAEEDHEEVYLLMEGSGTLTVDGEDVDLDPGDAVRVAPSSTRTYEFDERSRMVVVGAP</sequence>
<dbReference type="Pfam" id="PF07883">
    <property type="entry name" value="Cupin_2"/>
    <property type="match status" value="1"/>
</dbReference>
<feature type="domain" description="Cupin type-2" evidence="1">
    <location>
        <begin position="23"/>
        <end position="85"/>
    </location>
</feature>
<reference evidence="2 3" key="1">
    <citation type="submission" date="2020-06" db="EMBL/GenBank/DDBJ databases">
        <title>NJ-3-1, isolated from saline soil.</title>
        <authorList>
            <person name="Cui H.L."/>
            <person name="Shi X."/>
        </authorList>
    </citation>
    <scope>NUCLEOTIDE SEQUENCE [LARGE SCALE GENOMIC DNA]</scope>
    <source>
        <strain evidence="2 3">NJ-3-1</strain>
    </source>
</reference>
<gene>
    <name evidence="2" type="ORF">HUG12_18640</name>
</gene>
<dbReference type="EMBL" id="CP058579">
    <property type="protein sequence ID" value="QLG64111.1"/>
    <property type="molecule type" value="Genomic_DNA"/>
</dbReference>
<name>A0A7D5LDI6_9EURY</name>
<accession>A0A7D5LDI6</accession>
<dbReference type="SUPFAM" id="SSF51182">
    <property type="entry name" value="RmlC-like cupins"/>
    <property type="match status" value="1"/>
</dbReference>
<dbReference type="KEGG" id="halu:HUG12_18640"/>
<protein>
    <submittedName>
        <fullName evidence="2">Cupin domain-containing protein</fullName>
    </submittedName>
</protein>
<dbReference type="InterPro" id="IPR014710">
    <property type="entry name" value="RmlC-like_jellyroll"/>
</dbReference>